<dbReference type="GO" id="GO:0071555">
    <property type="term" value="P:cell wall organization"/>
    <property type="evidence" value="ECO:0007669"/>
    <property type="project" value="UniProtKB-KW"/>
</dbReference>
<dbReference type="Proteomes" id="UP000323732">
    <property type="component" value="Unassembled WGS sequence"/>
</dbReference>
<dbReference type="RefSeq" id="WP_148949848.1">
    <property type="nucleotide sequence ID" value="NZ_VTES01000003.1"/>
</dbReference>
<proteinExistence type="inferred from homology"/>
<feature type="transmembrane region" description="Helical" evidence="1">
    <location>
        <begin position="237"/>
        <end position="258"/>
    </location>
</feature>
<comment type="caution">
    <text evidence="2">The sequence shown here is derived from an EMBL/GenBank/DDBJ whole genome shotgun (WGS) entry which is preliminary data.</text>
</comment>
<dbReference type="InterPro" id="IPR021260">
    <property type="entry name" value="Amj"/>
</dbReference>
<feature type="transmembrane region" description="Helical" evidence="1">
    <location>
        <begin position="189"/>
        <end position="207"/>
    </location>
</feature>
<dbReference type="AlphaFoldDB" id="A0A5D4SNS0"/>
<comment type="subcellular location">
    <subcellularLocation>
        <location evidence="1">Cell membrane</location>
        <topology evidence="1">Multi-pass membrane protein</topology>
    </subcellularLocation>
</comment>
<dbReference type="GO" id="GO:0015648">
    <property type="term" value="F:lipid-linked peptidoglycan transporter activity"/>
    <property type="evidence" value="ECO:0007669"/>
    <property type="project" value="UniProtKB-UniRule"/>
</dbReference>
<accession>A0A5D4SNS0</accession>
<reference evidence="2 3" key="1">
    <citation type="submission" date="2019-08" db="EMBL/GenBank/DDBJ databases">
        <title>Bacillus genomes from the desert of Cuatro Cienegas, Coahuila.</title>
        <authorList>
            <person name="Olmedo-Alvarez G."/>
        </authorList>
    </citation>
    <scope>NUCLEOTIDE SEQUENCE [LARGE SCALE GENOMIC DNA]</scope>
    <source>
        <strain evidence="2 3">CH37_1T</strain>
    </source>
</reference>
<name>A0A5D4SNS0_9BACI</name>
<dbReference type="GO" id="GO:0008360">
    <property type="term" value="P:regulation of cell shape"/>
    <property type="evidence" value="ECO:0007669"/>
    <property type="project" value="UniProtKB-KW"/>
</dbReference>
<dbReference type="UniPathway" id="UPA00219"/>
<comment type="function">
    <text evidence="1">Involved in peptidoglycan biosynthesis. Transports lipid-linked peptidoglycan precursors from the inner to the outer leaflet of the cytoplasmic membrane.</text>
</comment>
<evidence type="ECO:0000313" key="2">
    <source>
        <dbReference type="EMBL" id="TYS63974.1"/>
    </source>
</evidence>
<feature type="transmembrane region" description="Helical" evidence="1">
    <location>
        <begin position="156"/>
        <end position="177"/>
    </location>
</feature>
<keyword evidence="1" id="KW-0472">Membrane</keyword>
<dbReference type="HAMAP" id="MF_02077">
    <property type="entry name" value="Amj_flippase"/>
    <property type="match status" value="1"/>
</dbReference>
<comment type="pathway">
    <text evidence="1">Cell wall biogenesis; peptidoglycan biosynthesis.</text>
</comment>
<keyword evidence="1" id="KW-0573">Peptidoglycan synthesis</keyword>
<keyword evidence="1" id="KW-0813">Transport</keyword>
<keyword evidence="1" id="KW-0812">Transmembrane</keyword>
<keyword evidence="1" id="KW-1133">Transmembrane helix</keyword>
<gene>
    <name evidence="1" type="primary">amj</name>
    <name evidence="2" type="ORF">FZD47_10755</name>
</gene>
<dbReference type="EMBL" id="VTES01000003">
    <property type="protein sequence ID" value="TYS63974.1"/>
    <property type="molecule type" value="Genomic_DNA"/>
</dbReference>
<comment type="similarity">
    <text evidence="1">Belongs to the Amj family.</text>
</comment>
<comment type="caution">
    <text evidence="1">Lacks conserved residue(s) required for the propagation of feature annotation.</text>
</comment>
<protein>
    <recommendedName>
        <fullName evidence="1">Lipid II flippase Amj</fullName>
    </recommendedName>
</protein>
<keyword evidence="1" id="KW-1003">Cell membrane</keyword>
<feature type="transmembrane region" description="Helical" evidence="1">
    <location>
        <begin position="79"/>
        <end position="100"/>
    </location>
</feature>
<keyword evidence="1" id="KW-0133">Cell shape</keyword>
<keyword evidence="1" id="KW-0961">Cell wall biogenesis/degradation</keyword>
<evidence type="ECO:0000313" key="3">
    <source>
        <dbReference type="Proteomes" id="UP000323732"/>
    </source>
</evidence>
<dbReference type="GO" id="GO:0005886">
    <property type="term" value="C:plasma membrane"/>
    <property type="evidence" value="ECO:0007669"/>
    <property type="project" value="UniProtKB-SubCell"/>
</dbReference>
<sequence>MDVKLVAIIFFTIIIHTSETLAYSIRLGGVKLRKIAVSLSLTGIVLLVSRTSNLVQAPLLGGVIDSARVDQAINVEGTFRLVLLSASAGTLLALVLFPTFTKLAIYVIKRFEAEGSVFALVSATNISKLKKTGSYVRRPRFQMFEKLRVGGIPKRIMLMNMIVTAIYTTGILSALYASLVSPDHSTASSMATGLINGFATILLTLVLDPRIALLTEKALTEEGGADNMAKMYGWLMISRFCGTLLAQLLFLPAAYWIAWVSGVLS</sequence>
<feature type="transmembrane region" description="Helical" evidence="1">
    <location>
        <begin position="6"/>
        <end position="25"/>
    </location>
</feature>
<organism evidence="2 3">
    <name type="scientific">Bacillus infantis</name>
    <dbReference type="NCBI Taxonomy" id="324767"/>
    <lineage>
        <taxon>Bacteria</taxon>
        <taxon>Bacillati</taxon>
        <taxon>Bacillota</taxon>
        <taxon>Bacilli</taxon>
        <taxon>Bacillales</taxon>
        <taxon>Bacillaceae</taxon>
        <taxon>Bacillus</taxon>
    </lineage>
</organism>
<dbReference type="Pfam" id="PF10997">
    <property type="entry name" value="Amj"/>
    <property type="match status" value="1"/>
</dbReference>
<dbReference type="GO" id="GO:0009252">
    <property type="term" value="P:peptidoglycan biosynthetic process"/>
    <property type="evidence" value="ECO:0007669"/>
    <property type="project" value="UniProtKB-UniRule"/>
</dbReference>
<evidence type="ECO:0000256" key="1">
    <source>
        <dbReference type="HAMAP-Rule" id="MF_02077"/>
    </source>
</evidence>